<evidence type="ECO:0000313" key="2">
    <source>
        <dbReference type="EMBL" id="KNF00929.1"/>
    </source>
</evidence>
<dbReference type="EMBL" id="AJIL01000033">
    <property type="protein sequence ID" value="KNF00929.1"/>
    <property type="molecule type" value="Genomic_DNA"/>
</dbReference>
<reference evidence="3" key="1">
    <citation type="submission" date="2014-03" db="EMBL/GenBank/DDBJ databases">
        <title>The Genome Sequence of Puccinia striiformis f. sp. tritici PST-78.</title>
        <authorList>
            <consortium name="The Broad Institute Genome Sequencing Platform"/>
            <person name="Cuomo C."/>
            <person name="Hulbert S."/>
            <person name="Chen X."/>
            <person name="Walker B."/>
            <person name="Young S.K."/>
            <person name="Zeng Q."/>
            <person name="Gargeya S."/>
            <person name="Fitzgerald M."/>
            <person name="Haas B."/>
            <person name="Abouelleil A."/>
            <person name="Alvarado L."/>
            <person name="Arachchi H.M."/>
            <person name="Berlin A.M."/>
            <person name="Chapman S.B."/>
            <person name="Goldberg J."/>
            <person name="Griggs A."/>
            <person name="Gujja S."/>
            <person name="Hansen M."/>
            <person name="Howarth C."/>
            <person name="Imamovic A."/>
            <person name="Larimer J."/>
            <person name="McCowan C."/>
            <person name="Montmayeur A."/>
            <person name="Murphy C."/>
            <person name="Neiman D."/>
            <person name="Pearson M."/>
            <person name="Priest M."/>
            <person name="Roberts A."/>
            <person name="Saif S."/>
            <person name="Shea T."/>
            <person name="Sisk P."/>
            <person name="Sykes S."/>
            <person name="Wortman J."/>
            <person name="Nusbaum C."/>
            <person name="Birren B."/>
        </authorList>
    </citation>
    <scope>NUCLEOTIDE SEQUENCE [LARGE SCALE GENOMIC DNA]</scope>
    <source>
        <strain evidence="3">race PST-78</strain>
    </source>
</reference>
<gene>
    <name evidence="2" type="ORF">PSTG_05825</name>
</gene>
<feature type="compositionally biased region" description="Polar residues" evidence="1">
    <location>
        <begin position="24"/>
        <end position="33"/>
    </location>
</feature>
<evidence type="ECO:0000313" key="3">
    <source>
        <dbReference type="Proteomes" id="UP000054564"/>
    </source>
</evidence>
<keyword evidence="3" id="KW-1185">Reference proteome</keyword>
<dbReference type="AlphaFoldDB" id="A0A0L0VNT2"/>
<protein>
    <submittedName>
        <fullName evidence="2">Uncharacterized protein</fullName>
    </submittedName>
</protein>
<organism evidence="2 3">
    <name type="scientific">Puccinia striiformis f. sp. tritici PST-78</name>
    <dbReference type="NCBI Taxonomy" id="1165861"/>
    <lineage>
        <taxon>Eukaryota</taxon>
        <taxon>Fungi</taxon>
        <taxon>Dikarya</taxon>
        <taxon>Basidiomycota</taxon>
        <taxon>Pucciniomycotina</taxon>
        <taxon>Pucciniomycetes</taxon>
        <taxon>Pucciniales</taxon>
        <taxon>Pucciniaceae</taxon>
        <taxon>Puccinia</taxon>
    </lineage>
</organism>
<accession>A0A0L0VNT2</accession>
<proteinExistence type="predicted"/>
<feature type="region of interest" description="Disordered" evidence="1">
    <location>
        <begin position="17"/>
        <end position="48"/>
    </location>
</feature>
<name>A0A0L0VNT2_9BASI</name>
<sequence>MPPDVAVAFGRITACSTAGEVNAPDNSSGSEQPQLAPKEIESTPSQSAATFNEPTIKAATVHPEPVQSDTQPSSTLNITETGLVCLINSFDISPDLIIPFPSPTNSVNPLKNPELICAIDQVAAQKIEPMDLKSISQPPTTEAKPKEWIAYKDAIYTILEEDISSIKIYLEYDGIGLVETARHLDLALNLGLAKLRRCALHRSYTKHVDLHGCHLIRR</sequence>
<evidence type="ECO:0000256" key="1">
    <source>
        <dbReference type="SAM" id="MobiDB-lite"/>
    </source>
</evidence>
<dbReference type="Proteomes" id="UP000054564">
    <property type="component" value="Unassembled WGS sequence"/>
</dbReference>
<comment type="caution">
    <text evidence="2">The sequence shown here is derived from an EMBL/GenBank/DDBJ whole genome shotgun (WGS) entry which is preliminary data.</text>
</comment>